<gene>
    <name evidence="7" type="ordered locus">DSY0892</name>
</gene>
<dbReference type="InterPro" id="IPR039425">
    <property type="entry name" value="RNA_pol_sigma-70-like"/>
</dbReference>
<keyword evidence="8" id="KW-1185">Reference proteome</keyword>
<dbReference type="NCBIfam" id="TIGR02937">
    <property type="entry name" value="sigma70-ECF"/>
    <property type="match status" value="1"/>
</dbReference>
<dbReference type="Pfam" id="PF04542">
    <property type="entry name" value="Sigma70_r2"/>
    <property type="match status" value="1"/>
</dbReference>
<keyword evidence="4" id="KW-0804">Transcription</keyword>
<keyword evidence="2" id="KW-0805">Transcription regulation</keyword>
<evidence type="ECO:0000256" key="3">
    <source>
        <dbReference type="ARBA" id="ARBA00023082"/>
    </source>
</evidence>
<evidence type="ECO:0000259" key="6">
    <source>
        <dbReference type="Pfam" id="PF08281"/>
    </source>
</evidence>
<organism evidence="7 8">
    <name type="scientific">Desulfitobacterium hafniense (strain Y51)</name>
    <dbReference type="NCBI Taxonomy" id="138119"/>
    <lineage>
        <taxon>Bacteria</taxon>
        <taxon>Bacillati</taxon>
        <taxon>Bacillota</taxon>
        <taxon>Clostridia</taxon>
        <taxon>Eubacteriales</taxon>
        <taxon>Desulfitobacteriaceae</taxon>
        <taxon>Desulfitobacterium</taxon>
    </lineage>
</organism>
<dbReference type="InterPro" id="IPR036388">
    <property type="entry name" value="WH-like_DNA-bd_sf"/>
</dbReference>
<dbReference type="Gene3D" id="1.10.1740.10">
    <property type="match status" value="1"/>
</dbReference>
<dbReference type="InterPro" id="IPR007627">
    <property type="entry name" value="RNA_pol_sigma70_r2"/>
</dbReference>
<dbReference type="AlphaFoldDB" id="Q24Z61"/>
<evidence type="ECO:0000256" key="4">
    <source>
        <dbReference type="ARBA" id="ARBA00023163"/>
    </source>
</evidence>
<reference evidence="7 8" key="1">
    <citation type="journal article" date="2006" name="J. Bacteriol.">
        <title>Complete genome sequence of the dehalorespiring bacterium Desulfitobacterium hafniense Y51 and comparison with Dehalococcoides ethenogenes 195.</title>
        <authorList>
            <person name="Nonaka H."/>
            <person name="Keresztes G."/>
            <person name="Shinoda Y."/>
            <person name="Ikenaga Y."/>
            <person name="Abe M."/>
            <person name="Naito K."/>
            <person name="Inatomi K."/>
            <person name="Furukawa K."/>
            <person name="Inui M."/>
            <person name="Yukawa H."/>
        </authorList>
    </citation>
    <scope>NUCLEOTIDE SEQUENCE [LARGE SCALE GENOMIC DNA]</scope>
    <source>
        <strain evidence="7 8">Y51</strain>
    </source>
</reference>
<dbReference type="SUPFAM" id="SSF88946">
    <property type="entry name" value="Sigma2 domain of RNA polymerase sigma factors"/>
    <property type="match status" value="1"/>
</dbReference>
<dbReference type="KEGG" id="dsy:DSY0892"/>
<dbReference type="HOGENOM" id="CLU_047691_3_1_9"/>
<dbReference type="GO" id="GO:0016987">
    <property type="term" value="F:sigma factor activity"/>
    <property type="evidence" value="ECO:0007669"/>
    <property type="project" value="UniProtKB-KW"/>
</dbReference>
<dbReference type="Pfam" id="PF08281">
    <property type="entry name" value="Sigma70_r4_2"/>
    <property type="match status" value="1"/>
</dbReference>
<proteinExistence type="inferred from homology"/>
<dbReference type="InterPro" id="IPR013325">
    <property type="entry name" value="RNA_pol_sigma_r2"/>
</dbReference>
<dbReference type="Gene3D" id="1.10.10.10">
    <property type="entry name" value="Winged helix-like DNA-binding domain superfamily/Winged helix DNA-binding domain"/>
    <property type="match status" value="1"/>
</dbReference>
<evidence type="ECO:0000256" key="2">
    <source>
        <dbReference type="ARBA" id="ARBA00023015"/>
    </source>
</evidence>
<feature type="domain" description="RNA polymerase sigma-70 region 2" evidence="5">
    <location>
        <begin position="24"/>
        <end position="89"/>
    </location>
</feature>
<evidence type="ECO:0000313" key="8">
    <source>
        <dbReference type="Proteomes" id="UP000001946"/>
    </source>
</evidence>
<dbReference type="GO" id="GO:0003677">
    <property type="term" value="F:DNA binding"/>
    <property type="evidence" value="ECO:0007669"/>
    <property type="project" value="InterPro"/>
</dbReference>
<comment type="similarity">
    <text evidence="1">Belongs to the sigma-70 factor family. ECF subfamily.</text>
</comment>
<keyword evidence="3" id="KW-0731">Sigma factor</keyword>
<sequence>MENDTQRTGADFSPEAILQLSLAYDKHANTLYRLGLMYLKNHWSAEEVVMDTFIKFMEAKPDFESPDHEKFWLIRTAINACKDTLKSSWVKKVTLTQDICERLTTSIEKEIMKELLELPPMYRSVIYMYYYEGYTTKEIALILGKRESTIRSQLTRGRALLKTILLKEGEYTL</sequence>
<dbReference type="RefSeq" id="WP_011459411.1">
    <property type="nucleotide sequence ID" value="NC_007907.1"/>
</dbReference>
<evidence type="ECO:0008006" key="9">
    <source>
        <dbReference type="Google" id="ProtNLM"/>
    </source>
</evidence>
<dbReference type="Proteomes" id="UP000001946">
    <property type="component" value="Chromosome"/>
</dbReference>
<dbReference type="EMBL" id="AP008230">
    <property type="protein sequence ID" value="BAE82681.1"/>
    <property type="molecule type" value="Genomic_DNA"/>
</dbReference>
<dbReference type="GO" id="GO:0006352">
    <property type="term" value="P:DNA-templated transcription initiation"/>
    <property type="evidence" value="ECO:0007669"/>
    <property type="project" value="InterPro"/>
</dbReference>
<evidence type="ECO:0000313" key="7">
    <source>
        <dbReference type="EMBL" id="BAE82681.1"/>
    </source>
</evidence>
<dbReference type="PANTHER" id="PTHR43133">
    <property type="entry name" value="RNA POLYMERASE ECF-TYPE SIGMA FACTO"/>
    <property type="match status" value="1"/>
</dbReference>
<dbReference type="SUPFAM" id="SSF88659">
    <property type="entry name" value="Sigma3 and sigma4 domains of RNA polymerase sigma factors"/>
    <property type="match status" value="1"/>
</dbReference>
<dbReference type="STRING" id="138119.DSY0892"/>
<dbReference type="PANTHER" id="PTHR43133:SF60">
    <property type="entry name" value="RNA POLYMERASE SIGMA FACTOR SIGV"/>
    <property type="match status" value="1"/>
</dbReference>
<evidence type="ECO:0000259" key="5">
    <source>
        <dbReference type="Pfam" id="PF04542"/>
    </source>
</evidence>
<protein>
    <recommendedName>
        <fullName evidence="9">RNA polymerase subunit sigma-24</fullName>
    </recommendedName>
</protein>
<name>Q24Z61_DESHY</name>
<feature type="domain" description="RNA polymerase sigma factor 70 region 4 type 2" evidence="6">
    <location>
        <begin position="110"/>
        <end position="161"/>
    </location>
</feature>
<dbReference type="CDD" id="cd06171">
    <property type="entry name" value="Sigma70_r4"/>
    <property type="match status" value="1"/>
</dbReference>
<dbReference type="InterPro" id="IPR013249">
    <property type="entry name" value="RNA_pol_sigma70_r4_t2"/>
</dbReference>
<dbReference type="InterPro" id="IPR013324">
    <property type="entry name" value="RNA_pol_sigma_r3/r4-like"/>
</dbReference>
<dbReference type="InterPro" id="IPR014284">
    <property type="entry name" value="RNA_pol_sigma-70_dom"/>
</dbReference>
<evidence type="ECO:0000256" key="1">
    <source>
        <dbReference type="ARBA" id="ARBA00010641"/>
    </source>
</evidence>
<accession>Q24Z61</accession>
<dbReference type="eggNOG" id="COG1595">
    <property type="taxonomic scope" value="Bacteria"/>
</dbReference>